<evidence type="ECO:0000256" key="7">
    <source>
        <dbReference type="PIRNR" id="PIRNR016636"/>
    </source>
</evidence>
<evidence type="ECO:0000313" key="9">
    <source>
        <dbReference type="EMBL" id="RGB75080.1"/>
    </source>
</evidence>
<dbReference type="InterPro" id="IPR024194">
    <property type="entry name" value="Ac/AlaTfrase_AlgI/DltB"/>
</dbReference>
<gene>
    <name evidence="9" type="ORF">DW070_14415</name>
</gene>
<keyword evidence="6 7" id="KW-0472">Membrane</keyword>
<dbReference type="AlphaFoldDB" id="A0A3E2TG95"/>
<feature type="transmembrane region" description="Helical" evidence="8">
    <location>
        <begin position="138"/>
        <end position="159"/>
    </location>
</feature>
<keyword evidence="7" id="KW-0012">Acyltransferase</keyword>
<evidence type="ECO:0000256" key="4">
    <source>
        <dbReference type="ARBA" id="ARBA00022692"/>
    </source>
</evidence>
<dbReference type="GO" id="GO:0016746">
    <property type="term" value="F:acyltransferase activity"/>
    <property type="evidence" value="ECO:0007669"/>
    <property type="project" value="UniProtKB-KW"/>
</dbReference>
<comment type="subcellular location">
    <subcellularLocation>
        <location evidence="1">Cell membrane</location>
        <topology evidence="1">Multi-pass membrane protein</topology>
    </subcellularLocation>
</comment>
<dbReference type="GO" id="GO:0005886">
    <property type="term" value="C:plasma membrane"/>
    <property type="evidence" value="ECO:0007669"/>
    <property type="project" value="UniProtKB-SubCell"/>
</dbReference>
<reference evidence="9 10" key="1">
    <citation type="submission" date="2018-08" db="EMBL/GenBank/DDBJ databases">
        <title>A genome reference for cultivated species of the human gut microbiota.</title>
        <authorList>
            <person name="Zou Y."/>
            <person name="Xue W."/>
            <person name="Luo G."/>
        </authorList>
    </citation>
    <scope>NUCLEOTIDE SEQUENCE [LARGE SCALE GENOMIC DNA]</scope>
    <source>
        <strain evidence="9 10">AF45-17</strain>
    </source>
</reference>
<feature type="transmembrane region" description="Helical" evidence="8">
    <location>
        <begin position="405"/>
        <end position="426"/>
    </location>
</feature>
<dbReference type="InterPro" id="IPR004299">
    <property type="entry name" value="MBOAT_fam"/>
</dbReference>
<dbReference type="PANTHER" id="PTHR13285:SF18">
    <property type="entry name" value="PROTEIN-CYSTEINE N-PALMITOYLTRANSFERASE RASP"/>
    <property type="match status" value="1"/>
</dbReference>
<dbReference type="Pfam" id="PF03062">
    <property type="entry name" value="MBOAT"/>
    <property type="match status" value="1"/>
</dbReference>
<dbReference type="PANTHER" id="PTHR13285">
    <property type="entry name" value="ACYLTRANSFERASE"/>
    <property type="match status" value="1"/>
</dbReference>
<dbReference type="PIRSF" id="PIRSF016636">
    <property type="entry name" value="AlgI_DltB"/>
    <property type="match status" value="1"/>
</dbReference>
<comment type="similarity">
    <text evidence="2 7">Belongs to the membrane-bound acyltransferase family.</text>
</comment>
<keyword evidence="4 8" id="KW-0812">Transmembrane</keyword>
<feature type="transmembrane region" description="Helical" evidence="8">
    <location>
        <begin position="457"/>
        <end position="473"/>
    </location>
</feature>
<proteinExistence type="inferred from homology"/>
<dbReference type="InterPro" id="IPR028362">
    <property type="entry name" value="AlgI"/>
</dbReference>
<organism evidence="9 10">
    <name type="scientific">Coprococcus catus</name>
    <dbReference type="NCBI Taxonomy" id="116085"/>
    <lineage>
        <taxon>Bacteria</taxon>
        <taxon>Bacillati</taxon>
        <taxon>Bacillota</taxon>
        <taxon>Clostridia</taxon>
        <taxon>Lachnospirales</taxon>
        <taxon>Lachnospiraceae</taxon>
        <taxon>Coprococcus</taxon>
    </lineage>
</organism>
<name>A0A3E2TG95_9FIRM</name>
<evidence type="ECO:0000256" key="2">
    <source>
        <dbReference type="ARBA" id="ARBA00010323"/>
    </source>
</evidence>
<evidence type="ECO:0000256" key="5">
    <source>
        <dbReference type="ARBA" id="ARBA00022989"/>
    </source>
</evidence>
<feature type="transmembrane region" description="Helical" evidence="8">
    <location>
        <begin position="38"/>
        <end position="60"/>
    </location>
</feature>
<dbReference type="InterPro" id="IPR051085">
    <property type="entry name" value="MB_O-acyltransferase"/>
</dbReference>
<accession>A0A3E2TG95</accession>
<keyword evidence="3 7" id="KW-1003">Cell membrane</keyword>
<evidence type="ECO:0000313" key="10">
    <source>
        <dbReference type="Proteomes" id="UP000260773"/>
    </source>
</evidence>
<dbReference type="EMBL" id="QVEP01000049">
    <property type="protein sequence ID" value="RGB75080.1"/>
    <property type="molecule type" value="Genomic_DNA"/>
</dbReference>
<dbReference type="RefSeq" id="WP_117528976.1">
    <property type="nucleotide sequence ID" value="NZ_JAQDKA010000004.1"/>
</dbReference>
<dbReference type="PIRSF" id="PIRSF500217">
    <property type="entry name" value="AlgI"/>
    <property type="match status" value="1"/>
</dbReference>
<dbReference type="Proteomes" id="UP000260773">
    <property type="component" value="Unassembled WGS sequence"/>
</dbReference>
<keyword evidence="5 8" id="KW-1133">Transmembrane helix</keyword>
<protein>
    <submittedName>
        <fullName evidence="9">MBOAT family protein</fullName>
    </submittedName>
</protein>
<feature type="transmembrane region" description="Helical" evidence="8">
    <location>
        <begin position="97"/>
        <end position="118"/>
    </location>
</feature>
<evidence type="ECO:0000256" key="1">
    <source>
        <dbReference type="ARBA" id="ARBA00004651"/>
    </source>
</evidence>
<feature type="transmembrane region" description="Helical" evidence="8">
    <location>
        <begin position="373"/>
        <end position="393"/>
    </location>
</feature>
<feature type="transmembrane region" description="Helical" evidence="8">
    <location>
        <begin position="7"/>
        <end position="23"/>
    </location>
</feature>
<comment type="caution">
    <text evidence="9">The sequence shown here is derived from an EMBL/GenBank/DDBJ whole genome shotgun (WGS) entry which is preliminary data.</text>
</comment>
<evidence type="ECO:0000256" key="3">
    <source>
        <dbReference type="ARBA" id="ARBA00022475"/>
    </source>
</evidence>
<feature type="transmembrane region" description="Helical" evidence="8">
    <location>
        <begin position="493"/>
        <end position="516"/>
    </location>
</feature>
<sequence length="523" mass="59800">MSYTSYFYLLFFLGVLVALYYLMPLKKRWLVLLGGSYFFYWLASGKLIVFLLITTVSVYLGALAMEREQQAFDSVRKSLEKEERKARKAVMMRRKRHIVFAMVLINVGLLAFLKYYHFFSANINALGSHLEPGFQLPALKLLMPLGISFYTLSAVGYVIDVYRGQTAADHHFGRLALFLSLFTNITEGPISRYDQLAGQAFEGHRADYRQFTFGAQLILWGLFQKMVLADRAALLVSTVFGSPSDYSGGIVILAMFVYTLQIYADFAGCMDIVRGSGALFGIEIARNFNQPFFSKSIGEFWRRWHMTLGAWFKDYIFYPVTLSKTNMKLGRWAKKHLSVHLGQAMPTAFALFFVWLANGLWHGAAWKYVAYGMYYYVLTLFGLFGKPVIHCFYEKTGIRKESRPWQLLLIIRTFILVNIGMLLFRANSLRIFAEMFESMFRKTTGNWLELGLDRHDLAVLALGALLMLMVGIVRERGICIRERIASWPMVLRWTVYAGVFCAIVLLGAYGSGYGVVDPLYANF</sequence>
<dbReference type="GO" id="GO:0042121">
    <property type="term" value="P:alginic acid biosynthetic process"/>
    <property type="evidence" value="ECO:0007669"/>
    <property type="project" value="InterPro"/>
</dbReference>
<evidence type="ECO:0000256" key="6">
    <source>
        <dbReference type="ARBA" id="ARBA00023136"/>
    </source>
</evidence>
<feature type="transmembrane region" description="Helical" evidence="8">
    <location>
        <begin position="337"/>
        <end position="361"/>
    </location>
</feature>
<keyword evidence="7" id="KW-0808">Transferase</keyword>
<evidence type="ECO:0000256" key="8">
    <source>
        <dbReference type="SAM" id="Phobius"/>
    </source>
</evidence>